<dbReference type="InterPro" id="IPR036259">
    <property type="entry name" value="MFS_trans_sf"/>
</dbReference>
<evidence type="ECO:0000313" key="9">
    <source>
        <dbReference type="Proteomes" id="UP001623041"/>
    </source>
</evidence>
<evidence type="ECO:0000256" key="2">
    <source>
        <dbReference type="ARBA" id="ARBA00022448"/>
    </source>
</evidence>
<evidence type="ECO:0000256" key="1">
    <source>
        <dbReference type="ARBA" id="ARBA00004651"/>
    </source>
</evidence>
<keyword evidence="4 6" id="KW-1133">Transmembrane helix</keyword>
<feature type="transmembrane region" description="Helical" evidence="6">
    <location>
        <begin position="53"/>
        <end position="74"/>
    </location>
</feature>
<dbReference type="Proteomes" id="UP001623041">
    <property type="component" value="Unassembled WGS sequence"/>
</dbReference>
<feature type="transmembrane region" description="Helical" evidence="6">
    <location>
        <begin position="217"/>
        <end position="238"/>
    </location>
</feature>
<protein>
    <submittedName>
        <fullName evidence="8">MFS transporter</fullName>
    </submittedName>
</protein>
<dbReference type="Pfam" id="PF07690">
    <property type="entry name" value="MFS_1"/>
    <property type="match status" value="1"/>
</dbReference>
<dbReference type="RefSeq" id="WP_406582681.1">
    <property type="nucleotide sequence ID" value="NZ_JBJHQH010000021.1"/>
</dbReference>
<feature type="transmembrane region" description="Helical" evidence="6">
    <location>
        <begin position="108"/>
        <end position="127"/>
    </location>
</feature>
<feature type="transmembrane region" description="Helical" evidence="6">
    <location>
        <begin position="171"/>
        <end position="196"/>
    </location>
</feature>
<feature type="transmembrane region" description="Helical" evidence="6">
    <location>
        <begin position="311"/>
        <end position="334"/>
    </location>
</feature>
<comment type="subcellular location">
    <subcellularLocation>
        <location evidence="1">Cell membrane</location>
        <topology evidence="1">Multi-pass membrane protein</topology>
    </subcellularLocation>
</comment>
<dbReference type="InterPro" id="IPR020846">
    <property type="entry name" value="MFS_dom"/>
</dbReference>
<keyword evidence="3 6" id="KW-0812">Transmembrane</keyword>
<evidence type="ECO:0000256" key="6">
    <source>
        <dbReference type="SAM" id="Phobius"/>
    </source>
</evidence>
<feature type="transmembrane region" description="Helical" evidence="6">
    <location>
        <begin position="346"/>
        <end position="368"/>
    </location>
</feature>
<comment type="caution">
    <text evidence="8">The sequence shown here is derived from an EMBL/GenBank/DDBJ whole genome shotgun (WGS) entry which is preliminary data.</text>
</comment>
<feature type="transmembrane region" description="Helical" evidence="6">
    <location>
        <begin position="285"/>
        <end position="305"/>
    </location>
</feature>
<dbReference type="InterPro" id="IPR011701">
    <property type="entry name" value="MFS"/>
</dbReference>
<name>A0ABW8RL11_9BACI</name>
<evidence type="ECO:0000256" key="3">
    <source>
        <dbReference type="ARBA" id="ARBA00022692"/>
    </source>
</evidence>
<evidence type="ECO:0000256" key="5">
    <source>
        <dbReference type="ARBA" id="ARBA00023136"/>
    </source>
</evidence>
<dbReference type="PANTHER" id="PTHR23521">
    <property type="entry name" value="TRANSPORTER MFS SUPERFAMILY"/>
    <property type="match status" value="1"/>
</dbReference>
<dbReference type="PANTHER" id="PTHR23521:SF3">
    <property type="entry name" value="MFS TRANSPORTER"/>
    <property type="match status" value="1"/>
</dbReference>
<evidence type="ECO:0000256" key="4">
    <source>
        <dbReference type="ARBA" id="ARBA00022989"/>
    </source>
</evidence>
<accession>A0ABW8RL11</accession>
<gene>
    <name evidence="8" type="ORF">ACJEBI_22365</name>
</gene>
<reference evidence="8 9" key="1">
    <citation type="submission" date="2024-11" db="EMBL/GenBank/DDBJ databases">
        <authorList>
            <person name="Lucas J.A."/>
        </authorList>
    </citation>
    <scope>NUCLEOTIDE SEQUENCE [LARGE SCALE GENOMIC DNA]</scope>
    <source>
        <strain evidence="8 9">Z 5.4</strain>
    </source>
</reference>
<organism evidence="8 9">
    <name type="scientific">Bacillus salipaludis</name>
    <dbReference type="NCBI Taxonomy" id="2547811"/>
    <lineage>
        <taxon>Bacteria</taxon>
        <taxon>Bacillati</taxon>
        <taxon>Bacillota</taxon>
        <taxon>Bacilli</taxon>
        <taxon>Bacillales</taxon>
        <taxon>Bacillaceae</taxon>
        <taxon>Bacillus</taxon>
    </lineage>
</organism>
<dbReference type="PROSITE" id="PS50850">
    <property type="entry name" value="MFS"/>
    <property type="match status" value="1"/>
</dbReference>
<proteinExistence type="predicted"/>
<evidence type="ECO:0000313" key="8">
    <source>
        <dbReference type="EMBL" id="MFK9094205.1"/>
    </source>
</evidence>
<keyword evidence="2" id="KW-0813">Transport</keyword>
<keyword evidence="5 6" id="KW-0472">Membrane</keyword>
<keyword evidence="9" id="KW-1185">Reference proteome</keyword>
<sequence length="401" mass="43645">MDKNNLEYTRVYIFKLVILSVAMVGTMTTWFSMTAVLPELVKIWNLSSTAGSFITIMVQVGFVVGSLLSAFLNLPDRIQPNLLFFWSAIFAGVSTILTAFLADSLSSALILRFITGIALSGVYGPGLKLLSTWFRIRRGMALGFLVGALTLGSATPHLFRGLGVSSWEVVLTVTGLCSAFAGILVLYLVKVGPYPLPAGKFDPKALPRILRHKPVQLANYGYFGHMWELYAMWSWFGLFLAHSLQTSGIGDSSRVSSVLTFIIIASGFFGAWFGGIFADRIGRELLTLWSLGISGSIALTIGFFFSGPPWLIVLLGLIWGTSIIADSAQFSALVTEHADPQYVGSALTLQLAVGFALTIIVILLVPLFEAVVGWRYAFLILVPGPILGFLSMLRLHKIKTE</sequence>
<feature type="transmembrane region" description="Helical" evidence="6">
    <location>
        <begin position="374"/>
        <end position="393"/>
    </location>
</feature>
<evidence type="ECO:0000259" key="7">
    <source>
        <dbReference type="PROSITE" id="PS50850"/>
    </source>
</evidence>
<feature type="transmembrane region" description="Helical" evidence="6">
    <location>
        <begin position="258"/>
        <end position="278"/>
    </location>
</feature>
<dbReference type="Gene3D" id="1.20.1250.20">
    <property type="entry name" value="MFS general substrate transporter like domains"/>
    <property type="match status" value="2"/>
</dbReference>
<dbReference type="SUPFAM" id="SSF103473">
    <property type="entry name" value="MFS general substrate transporter"/>
    <property type="match status" value="1"/>
</dbReference>
<feature type="domain" description="Major facilitator superfamily (MFS) profile" evidence="7">
    <location>
        <begin position="13"/>
        <end position="400"/>
    </location>
</feature>
<dbReference type="EMBL" id="JBJHQH010000021">
    <property type="protein sequence ID" value="MFK9094205.1"/>
    <property type="molecule type" value="Genomic_DNA"/>
</dbReference>
<feature type="transmembrane region" description="Helical" evidence="6">
    <location>
        <begin position="12"/>
        <end position="33"/>
    </location>
</feature>
<feature type="transmembrane region" description="Helical" evidence="6">
    <location>
        <begin position="139"/>
        <end position="159"/>
    </location>
</feature>
<feature type="transmembrane region" description="Helical" evidence="6">
    <location>
        <begin position="81"/>
        <end position="102"/>
    </location>
</feature>